<organism evidence="1">
    <name type="scientific">marine sediment metagenome</name>
    <dbReference type="NCBI Taxonomy" id="412755"/>
    <lineage>
        <taxon>unclassified sequences</taxon>
        <taxon>metagenomes</taxon>
        <taxon>ecological metagenomes</taxon>
    </lineage>
</organism>
<sequence length="53" mass="5283">NGATLSDSTVLAEIPTISDSAVQGAVGSLVLKFANQNLPEAADAELPEAADAE</sequence>
<dbReference type="AlphaFoldDB" id="A0A0F8Z3Y6"/>
<protein>
    <submittedName>
        <fullName evidence="1">Uncharacterized protein</fullName>
    </submittedName>
</protein>
<reference evidence="1" key="1">
    <citation type="journal article" date="2015" name="Nature">
        <title>Complex archaea that bridge the gap between prokaryotes and eukaryotes.</title>
        <authorList>
            <person name="Spang A."/>
            <person name="Saw J.H."/>
            <person name="Jorgensen S.L."/>
            <person name="Zaremba-Niedzwiedzka K."/>
            <person name="Martijn J."/>
            <person name="Lind A.E."/>
            <person name="van Eijk R."/>
            <person name="Schleper C."/>
            <person name="Guy L."/>
            <person name="Ettema T.J."/>
        </authorList>
    </citation>
    <scope>NUCLEOTIDE SEQUENCE</scope>
</reference>
<feature type="non-terminal residue" evidence="1">
    <location>
        <position position="1"/>
    </location>
</feature>
<evidence type="ECO:0000313" key="1">
    <source>
        <dbReference type="EMBL" id="KKK61119.1"/>
    </source>
</evidence>
<accession>A0A0F8Z3Y6</accession>
<name>A0A0F8Z3Y6_9ZZZZ</name>
<gene>
    <name evidence="1" type="ORF">LCGC14_3017540</name>
</gene>
<proteinExistence type="predicted"/>
<dbReference type="EMBL" id="LAZR01062633">
    <property type="protein sequence ID" value="KKK61119.1"/>
    <property type="molecule type" value="Genomic_DNA"/>
</dbReference>
<comment type="caution">
    <text evidence="1">The sequence shown here is derived from an EMBL/GenBank/DDBJ whole genome shotgun (WGS) entry which is preliminary data.</text>
</comment>